<evidence type="ECO:0000313" key="3">
    <source>
        <dbReference type="EMBL" id="ATZ47285.1"/>
    </source>
</evidence>
<dbReference type="InterPro" id="IPR015424">
    <property type="entry name" value="PyrdxlP-dep_Trfase"/>
</dbReference>
<feature type="domain" description="Aminotransferase class V" evidence="2">
    <location>
        <begin position="65"/>
        <end position="260"/>
    </location>
</feature>
<dbReference type="KEGG" id="bfu:BCIN_02g05780"/>
<dbReference type="PANTHER" id="PTHR43092:SF2">
    <property type="entry name" value="HERCYNYLCYSTEINE SULFOXIDE LYASE"/>
    <property type="match status" value="1"/>
</dbReference>
<name>A0A384J9I4_BOTFB</name>
<dbReference type="SUPFAM" id="SSF53383">
    <property type="entry name" value="PLP-dependent transferases"/>
    <property type="match status" value="1"/>
</dbReference>
<dbReference type="Gene3D" id="3.40.640.10">
    <property type="entry name" value="Type I PLP-dependent aspartate aminotransferase-like (Major domain)"/>
    <property type="match status" value="1"/>
</dbReference>
<reference evidence="3 4" key="2">
    <citation type="journal article" date="2012" name="Eukaryot. Cell">
        <title>Genome update of Botrytis cinerea strains B05.10 and T4.</title>
        <authorList>
            <person name="Staats M."/>
            <person name="van Kan J.A."/>
        </authorList>
    </citation>
    <scope>NUCLEOTIDE SEQUENCE [LARGE SCALE GENOMIC DNA]</scope>
    <source>
        <strain evidence="3 4">B05.10</strain>
    </source>
</reference>
<keyword evidence="4" id="KW-1185">Reference proteome</keyword>
<evidence type="ECO:0000259" key="2">
    <source>
        <dbReference type="Pfam" id="PF00266"/>
    </source>
</evidence>
<dbReference type="VEuPathDB" id="FungiDB:Bcin02g05780"/>
<dbReference type="InterPro" id="IPR000192">
    <property type="entry name" value="Aminotrans_V_dom"/>
</dbReference>
<dbReference type="InterPro" id="IPR015421">
    <property type="entry name" value="PyrdxlP-dep_Trfase_major"/>
</dbReference>
<evidence type="ECO:0000313" key="4">
    <source>
        <dbReference type="Proteomes" id="UP000001798"/>
    </source>
</evidence>
<organism evidence="3 4">
    <name type="scientific">Botryotinia fuckeliana (strain B05.10)</name>
    <name type="common">Noble rot fungus</name>
    <name type="synonym">Botrytis cinerea</name>
    <dbReference type="NCBI Taxonomy" id="332648"/>
    <lineage>
        <taxon>Eukaryota</taxon>
        <taxon>Fungi</taxon>
        <taxon>Dikarya</taxon>
        <taxon>Ascomycota</taxon>
        <taxon>Pezizomycotina</taxon>
        <taxon>Leotiomycetes</taxon>
        <taxon>Helotiales</taxon>
        <taxon>Sclerotiniaceae</taxon>
        <taxon>Botrytis</taxon>
    </lineage>
</organism>
<accession>A0A384J9I4</accession>
<reference evidence="3 4" key="1">
    <citation type="journal article" date="2011" name="PLoS Genet.">
        <title>Genomic analysis of the necrotrophic fungal pathogens Sclerotinia sclerotiorum and Botrytis cinerea.</title>
        <authorList>
            <person name="Amselem J."/>
            <person name="Cuomo C.A."/>
            <person name="van Kan J.A."/>
            <person name="Viaud M."/>
            <person name="Benito E.P."/>
            <person name="Couloux A."/>
            <person name="Coutinho P.M."/>
            <person name="de Vries R.P."/>
            <person name="Dyer P.S."/>
            <person name="Fillinger S."/>
            <person name="Fournier E."/>
            <person name="Gout L."/>
            <person name="Hahn M."/>
            <person name="Kohn L."/>
            <person name="Lapalu N."/>
            <person name="Plummer K.M."/>
            <person name="Pradier J.M."/>
            <person name="Quevillon E."/>
            <person name="Sharon A."/>
            <person name="Simon A."/>
            <person name="ten Have A."/>
            <person name="Tudzynski B."/>
            <person name="Tudzynski P."/>
            <person name="Wincker P."/>
            <person name="Andrew M."/>
            <person name="Anthouard V."/>
            <person name="Beever R.E."/>
            <person name="Beffa R."/>
            <person name="Benoit I."/>
            <person name="Bouzid O."/>
            <person name="Brault B."/>
            <person name="Chen Z."/>
            <person name="Choquer M."/>
            <person name="Collemare J."/>
            <person name="Cotton P."/>
            <person name="Danchin E.G."/>
            <person name="Da Silva C."/>
            <person name="Gautier A."/>
            <person name="Giraud C."/>
            <person name="Giraud T."/>
            <person name="Gonzalez C."/>
            <person name="Grossetete S."/>
            <person name="Guldener U."/>
            <person name="Henrissat B."/>
            <person name="Howlett B.J."/>
            <person name="Kodira C."/>
            <person name="Kretschmer M."/>
            <person name="Lappartient A."/>
            <person name="Leroch M."/>
            <person name="Levis C."/>
            <person name="Mauceli E."/>
            <person name="Neuveglise C."/>
            <person name="Oeser B."/>
            <person name="Pearson M."/>
            <person name="Poulain J."/>
            <person name="Poussereau N."/>
            <person name="Quesneville H."/>
            <person name="Rascle C."/>
            <person name="Schumacher J."/>
            <person name="Segurens B."/>
            <person name="Sexton A."/>
            <person name="Silva E."/>
            <person name="Sirven C."/>
            <person name="Soanes D.M."/>
            <person name="Talbot N.J."/>
            <person name="Templeton M."/>
            <person name="Yandava C."/>
            <person name="Yarden O."/>
            <person name="Zeng Q."/>
            <person name="Rollins J.A."/>
            <person name="Lebrun M.H."/>
            <person name="Dickman M."/>
        </authorList>
    </citation>
    <scope>NUCLEOTIDE SEQUENCE [LARGE SCALE GENOMIC DNA]</scope>
    <source>
        <strain evidence="3 4">B05.10</strain>
    </source>
</reference>
<dbReference type="PANTHER" id="PTHR43092">
    <property type="entry name" value="L-CYSTEINE DESULFHYDRASE"/>
    <property type="match status" value="1"/>
</dbReference>
<proteinExistence type="predicted"/>
<dbReference type="GeneID" id="5433227"/>
<dbReference type="Proteomes" id="UP000001798">
    <property type="component" value="Chromosome 2"/>
</dbReference>
<dbReference type="EMBL" id="CP009806">
    <property type="protein sequence ID" value="ATZ47285.1"/>
    <property type="molecule type" value="Genomic_DNA"/>
</dbReference>
<evidence type="ECO:0000256" key="1">
    <source>
        <dbReference type="ARBA" id="ARBA00022898"/>
    </source>
</evidence>
<gene>
    <name evidence="3" type="ORF">BCIN_02g05780</name>
</gene>
<dbReference type="AlphaFoldDB" id="A0A384J9I4"/>
<protein>
    <recommendedName>
        <fullName evidence="2">Aminotransferase class V domain-containing protein</fullName>
    </recommendedName>
</protein>
<sequence>MSAIEEFGRKTREKYFSFNKQYHPLNHGSFGAFPKSVRNYQRTLQDEIESYPDTFLRYTYPDLLGESRRAISPLLGVEADEVVFVPNATTGINTVLRNLVYEKGDVVVYFSTIYGACEKTLQSICESSHVGLEMFRVEIDYPIEDEDIISKFSGAVEQLRKNERKIKLAIFDTVATLPGVAFPWEAMVKVCKDLGVLSLIDGAHGIGHIDLSHLGQVGPDFFVSNCYKWLYVPRGCAILHVPIRNQELIRTTLPTSKSFQLAKDSLKSNYFVEIFQKVSTIDPTPYICIPEALRFRQVVCGGEENIRSYCQTIALTGGQRMAEILHTEILENQSGSINKSCFVNVRLPLQIAQTSVTVSVKSEIEHFSISSSDAPKIAKWVEETSIKEYDTMIITKYYSGGLWARISGQIYLEMADFEWAAQRLKDLCLRVEQGHWNQV</sequence>
<dbReference type="Pfam" id="PF00266">
    <property type="entry name" value="Aminotran_5"/>
    <property type="match status" value="1"/>
</dbReference>
<dbReference type="RefSeq" id="XP_001552708.2">
    <property type="nucleotide sequence ID" value="XM_001552658.2"/>
</dbReference>
<dbReference type="OrthoDB" id="5978656at2759"/>
<keyword evidence="1" id="KW-0663">Pyridoxal phosphate</keyword>
<reference evidence="3 4" key="3">
    <citation type="journal article" date="2017" name="Mol. Plant Pathol.">
        <title>A gapless genome sequence of the fungus Botrytis cinerea.</title>
        <authorList>
            <person name="Van Kan J.A."/>
            <person name="Stassen J.H."/>
            <person name="Mosbach A."/>
            <person name="Van Der Lee T.A."/>
            <person name="Faino L."/>
            <person name="Farmer A.D."/>
            <person name="Papasotiriou D.G."/>
            <person name="Zhou S."/>
            <person name="Seidl M.F."/>
            <person name="Cottam E."/>
            <person name="Edel D."/>
            <person name="Hahn M."/>
            <person name="Schwartz D.C."/>
            <person name="Dietrich R.A."/>
            <person name="Widdison S."/>
            <person name="Scalliet G."/>
        </authorList>
    </citation>
    <scope>NUCLEOTIDE SEQUENCE [LARGE SCALE GENOMIC DNA]</scope>
    <source>
        <strain evidence="3 4">B05.10</strain>
    </source>
</reference>